<keyword evidence="2 5" id="KW-0547">Nucleotide-binding</keyword>
<dbReference type="SUPFAM" id="SSF54211">
    <property type="entry name" value="Ribosomal protein S5 domain 2-like"/>
    <property type="match status" value="1"/>
</dbReference>
<evidence type="ECO:0000256" key="2">
    <source>
        <dbReference type="ARBA" id="ARBA00022741"/>
    </source>
</evidence>
<dbReference type="PANTHER" id="PTHR11528">
    <property type="entry name" value="HEAT SHOCK PROTEIN 90 FAMILY MEMBER"/>
    <property type="match status" value="1"/>
</dbReference>
<dbReference type="SUPFAM" id="SSF55874">
    <property type="entry name" value="ATPase domain of HSP90 chaperone/DNA topoisomerase II/histidine kinase"/>
    <property type="match status" value="1"/>
</dbReference>
<evidence type="ECO:0000256" key="5">
    <source>
        <dbReference type="PIRSR" id="PIRSR002583-1"/>
    </source>
</evidence>
<evidence type="ECO:0000313" key="6">
    <source>
        <dbReference type="EMBL" id="MDJ1479737.1"/>
    </source>
</evidence>
<dbReference type="InterPro" id="IPR036890">
    <property type="entry name" value="HATPase_C_sf"/>
</dbReference>
<dbReference type="RefSeq" id="WP_313976162.1">
    <property type="nucleotide sequence ID" value="NZ_JASJOS010000002.1"/>
</dbReference>
<dbReference type="InterPro" id="IPR020568">
    <property type="entry name" value="Ribosomal_Su5_D2-typ_SF"/>
</dbReference>
<dbReference type="InterPro" id="IPR001404">
    <property type="entry name" value="Hsp90_fam"/>
</dbReference>
<gene>
    <name evidence="6" type="ORF">QNI16_04515</name>
</gene>
<protein>
    <submittedName>
        <fullName evidence="6">HSP90 family protein</fullName>
    </submittedName>
</protein>
<dbReference type="PRINTS" id="PR00775">
    <property type="entry name" value="HEATSHOCK90"/>
</dbReference>
<dbReference type="Pfam" id="PF13589">
    <property type="entry name" value="HATPase_c_3"/>
    <property type="match status" value="1"/>
</dbReference>
<dbReference type="GO" id="GO:0005524">
    <property type="term" value="F:ATP binding"/>
    <property type="evidence" value="ECO:0007669"/>
    <property type="project" value="UniProtKB-KW"/>
</dbReference>
<accession>A0AAE3QI17</accession>
<evidence type="ECO:0000256" key="4">
    <source>
        <dbReference type="ARBA" id="ARBA00023186"/>
    </source>
</evidence>
<dbReference type="NCBIfam" id="NF010683">
    <property type="entry name" value="PRK14083.1"/>
    <property type="match status" value="1"/>
</dbReference>
<dbReference type="Gene3D" id="3.30.230.80">
    <property type="match status" value="1"/>
</dbReference>
<dbReference type="GO" id="GO:0016887">
    <property type="term" value="F:ATP hydrolysis activity"/>
    <property type="evidence" value="ECO:0007669"/>
    <property type="project" value="InterPro"/>
</dbReference>
<reference evidence="6" key="1">
    <citation type="submission" date="2023-05" db="EMBL/GenBank/DDBJ databases">
        <authorList>
            <person name="Zhang X."/>
        </authorList>
    </citation>
    <scope>NUCLEOTIDE SEQUENCE</scope>
    <source>
        <strain evidence="6">YF14B1</strain>
    </source>
</reference>
<dbReference type="Proteomes" id="UP001241110">
    <property type="component" value="Unassembled WGS sequence"/>
</dbReference>
<dbReference type="Gene3D" id="3.30.565.10">
    <property type="entry name" value="Histidine kinase-like ATPase, C-terminal domain"/>
    <property type="match status" value="1"/>
</dbReference>
<evidence type="ECO:0000256" key="1">
    <source>
        <dbReference type="ARBA" id="ARBA00008239"/>
    </source>
</evidence>
<comment type="caution">
    <text evidence="6">The sequence shown here is derived from an EMBL/GenBank/DDBJ whole genome shotgun (WGS) entry which is preliminary data.</text>
</comment>
<feature type="binding site" evidence="5">
    <location>
        <position position="70"/>
    </location>
    <ligand>
        <name>ATP</name>
        <dbReference type="ChEBI" id="CHEBI:30616"/>
    </ligand>
</feature>
<evidence type="ECO:0000313" key="7">
    <source>
        <dbReference type="Proteomes" id="UP001241110"/>
    </source>
</evidence>
<dbReference type="EMBL" id="JASJOS010000002">
    <property type="protein sequence ID" value="MDJ1479737.1"/>
    <property type="molecule type" value="Genomic_DNA"/>
</dbReference>
<sequence length="590" mass="67372">MENSIFQVNLSGILKVLSDSLYSSWEVFIRELLQNANDAITARGLKESFKPVIEIDFFETGTSRVLQIKDNGIGLTADEMTEFLSKIGSSSKRNTSDMFDREQQSFIGQFGIGLLSCFMVSEKIEVESTAWNSTSTMRWIGNTDGTYAIEPTEHNGYTGTKVRLAIKKDIALTSDKLTFLLHKYGDYLPVPIKYSYNAGSEITFQKEFPWLTRSTGSEALMLGNRVFGERFSHYFPIQDSKGQTQGLAYVLPHRTHTTSVSKHVLYVKRMFISDSCGDILPDWAFFVRAILNSDNLSTTASREDIYHNEILEEVRESLGISIKKYLKRLGDSDPEAMQEIIVTHAQALKSLALEDDDFFAFIKNWFIFPTTQGDLSLKQIQQQSSSILFVSDLDEFRQIAPIARANNQLVINAGYIYDTPILLKLQERDHTGKTRQINPEYFGNILNDIDIEIYDLIRKRIDVLQAILIEFDVELDIKAFSPQHVPAMLHMSQDAIQKRDFKSIRDESDSLWAGVSDAILDFDPGFRAKLFLNYKNEIVKKLLYTEASKKIDPYIQMLYFNALMMGHYPLSGKELDRMNENIMILLNTNL</sequence>
<feature type="binding site" evidence="5">
    <location>
        <position position="35"/>
    </location>
    <ligand>
        <name>ATP</name>
        <dbReference type="ChEBI" id="CHEBI:30616"/>
    </ligand>
</feature>
<comment type="similarity">
    <text evidence="1">Belongs to the heat shock protein 90 family.</text>
</comment>
<feature type="binding site" evidence="5">
    <location>
        <position position="31"/>
    </location>
    <ligand>
        <name>ATP</name>
        <dbReference type="ChEBI" id="CHEBI:30616"/>
    </ligand>
</feature>
<name>A0AAE3QI17_9BACT</name>
<evidence type="ECO:0000256" key="3">
    <source>
        <dbReference type="ARBA" id="ARBA00022840"/>
    </source>
</evidence>
<feature type="binding site" evidence="5">
    <location>
        <position position="160"/>
    </location>
    <ligand>
        <name>ATP</name>
        <dbReference type="ChEBI" id="CHEBI:30616"/>
    </ligand>
</feature>
<dbReference type="PIRSF" id="PIRSF002583">
    <property type="entry name" value="Hsp90"/>
    <property type="match status" value="1"/>
</dbReference>
<keyword evidence="3 5" id="KW-0067">ATP-binding</keyword>
<keyword evidence="4" id="KW-0143">Chaperone</keyword>
<proteinExistence type="inferred from homology"/>
<dbReference type="InterPro" id="IPR020575">
    <property type="entry name" value="Hsp90_N"/>
</dbReference>
<organism evidence="6 7">
    <name type="scientific">Xanthocytophaga flava</name>
    <dbReference type="NCBI Taxonomy" id="3048013"/>
    <lineage>
        <taxon>Bacteria</taxon>
        <taxon>Pseudomonadati</taxon>
        <taxon>Bacteroidota</taxon>
        <taxon>Cytophagia</taxon>
        <taxon>Cytophagales</taxon>
        <taxon>Rhodocytophagaceae</taxon>
        <taxon>Xanthocytophaga</taxon>
    </lineage>
</organism>
<dbReference type="GO" id="GO:0051082">
    <property type="term" value="F:unfolded protein binding"/>
    <property type="evidence" value="ECO:0007669"/>
    <property type="project" value="InterPro"/>
</dbReference>
<dbReference type="GO" id="GO:0140662">
    <property type="term" value="F:ATP-dependent protein folding chaperone"/>
    <property type="evidence" value="ECO:0007669"/>
    <property type="project" value="InterPro"/>
</dbReference>
<dbReference type="Pfam" id="PF00183">
    <property type="entry name" value="HSP90"/>
    <property type="match status" value="1"/>
</dbReference>
<dbReference type="AlphaFoldDB" id="A0AAE3QI17"/>